<dbReference type="OrthoDB" id="2383056at2759"/>
<accession>A0A8H4A905</accession>
<keyword evidence="2" id="KW-1185">Reference proteome</keyword>
<dbReference type="Proteomes" id="UP000439903">
    <property type="component" value="Unassembled WGS sequence"/>
</dbReference>
<protein>
    <submittedName>
        <fullName evidence="1">Uncharacterized protein</fullName>
    </submittedName>
</protein>
<name>A0A8H4A905_GIGMA</name>
<gene>
    <name evidence="1" type="ORF">F8M41_000333</name>
</gene>
<reference evidence="1 2" key="1">
    <citation type="journal article" date="2019" name="Environ. Microbiol.">
        <title>At the nexus of three kingdoms: the genome of the mycorrhizal fungus Gigaspora margarita provides insights into plant, endobacterial and fungal interactions.</title>
        <authorList>
            <person name="Venice F."/>
            <person name="Ghignone S."/>
            <person name="Salvioli di Fossalunga A."/>
            <person name="Amselem J."/>
            <person name="Novero M."/>
            <person name="Xianan X."/>
            <person name="Sedzielewska Toro K."/>
            <person name="Morin E."/>
            <person name="Lipzen A."/>
            <person name="Grigoriev I.V."/>
            <person name="Henrissat B."/>
            <person name="Martin F.M."/>
            <person name="Bonfante P."/>
        </authorList>
    </citation>
    <scope>NUCLEOTIDE SEQUENCE [LARGE SCALE GENOMIC DNA]</scope>
    <source>
        <strain evidence="1 2">BEG34</strain>
    </source>
</reference>
<organism evidence="1 2">
    <name type="scientific">Gigaspora margarita</name>
    <dbReference type="NCBI Taxonomy" id="4874"/>
    <lineage>
        <taxon>Eukaryota</taxon>
        <taxon>Fungi</taxon>
        <taxon>Fungi incertae sedis</taxon>
        <taxon>Mucoromycota</taxon>
        <taxon>Glomeromycotina</taxon>
        <taxon>Glomeromycetes</taxon>
        <taxon>Diversisporales</taxon>
        <taxon>Gigasporaceae</taxon>
        <taxon>Gigaspora</taxon>
    </lineage>
</organism>
<comment type="caution">
    <text evidence="1">The sequence shown here is derived from an EMBL/GenBank/DDBJ whole genome shotgun (WGS) entry which is preliminary data.</text>
</comment>
<dbReference type="EMBL" id="WTPW01001018">
    <property type="protein sequence ID" value="KAF0462056.1"/>
    <property type="molecule type" value="Genomic_DNA"/>
</dbReference>
<sequence length="327" mass="37456">MSATLQPHTFEIPTADFKQCSRKRFYFEDELTHNMNKRVKVPSYSVNNFPPSTLPFSTFRSYGRDEKLLSSFKSNNIVLNKNGLVSDSHSKMSRIIDLSTGESLESISNSDQNDRQKLKRPLELVENDYKSSVEDLNIERDTYLDVTNETIIGNNHHKKIRTSEKPTVNYIEDVEDVDDGSRLINNNNTVGIIQEFKNPITSRPISSTSTVTIDPTNSLPLVVKDKNSRTIEFTPQYQKAFNKYMRSQFDTVNDYSVLGKEMILYRQNNDGYIIKDDNSDDYTTDSEGKIVEIEEDDIQMLDNDDVGLLLNEGAQNLDVVDKMDIDE</sequence>
<dbReference type="AlphaFoldDB" id="A0A8H4A905"/>
<evidence type="ECO:0000313" key="1">
    <source>
        <dbReference type="EMBL" id="KAF0462056.1"/>
    </source>
</evidence>
<evidence type="ECO:0000313" key="2">
    <source>
        <dbReference type="Proteomes" id="UP000439903"/>
    </source>
</evidence>
<proteinExistence type="predicted"/>